<dbReference type="CDD" id="cd00190">
    <property type="entry name" value="Tryp_SPc"/>
    <property type="match status" value="1"/>
</dbReference>
<dbReference type="AlphaFoldDB" id="A0A8T2IL16"/>
<evidence type="ECO:0000256" key="1">
    <source>
        <dbReference type="ARBA" id="ARBA00023157"/>
    </source>
</evidence>
<dbReference type="Pfam" id="PF00089">
    <property type="entry name" value="Trypsin"/>
    <property type="match status" value="1"/>
</dbReference>
<dbReference type="PROSITE" id="PS00135">
    <property type="entry name" value="TRYPSIN_SER"/>
    <property type="match status" value="1"/>
</dbReference>
<name>A0A8T2IL16_9PIPI</name>
<dbReference type="SUPFAM" id="SSF50494">
    <property type="entry name" value="Trypsin-like serine proteases"/>
    <property type="match status" value="1"/>
</dbReference>
<dbReference type="EMBL" id="JAACNH010000009">
    <property type="protein sequence ID" value="KAG8433549.1"/>
    <property type="molecule type" value="Genomic_DNA"/>
</dbReference>
<dbReference type="PRINTS" id="PR00722">
    <property type="entry name" value="CHYMOTRYPSIN"/>
</dbReference>
<dbReference type="SMART" id="SM00020">
    <property type="entry name" value="Tryp_SPc"/>
    <property type="match status" value="1"/>
</dbReference>
<accession>A0A8T2IL16</accession>
<evidence type="ECO:0000259" key="3">
    <source>
        <dbReference type="PROSITE" id="PS50240"/>
    </source>
</evidence>
<dbReference type="InterPro" id="IPR033116">
    <property type="entry name" value="TRYPSIN_SER"/>
</dbReference>
<dbReference type="InterPro" id="IPR009003">
    <property type="entry name" value="Peptidase_S1_PA"/>
</dbReference>
<dbReference type="Gene3D" id="2.40.10.10">
    <property type="entry name" value="Trypsin-like serine proteases"/>
    <property type="match status" value="2"/>
</dbReference>
<evidence type="ECO:0000313" key="5">
    <source>
        <dbReference type="Proteomes" id="UP000812440"/>
    </source>
</evidence>
<organism evidence="4 5">
    <name type="scientific">Hymenochirus boettgeri</name>
    <name type="common">Congo dwarf clawed frog</name>
    <dbReference type="NCBI Taxonomy" id="247094"/>
    <lineage>
        <taxon>Eukaryota</taxon>
        <taxon>Metazoa</taxon>
        <taxon>Chordata</taxon>
        <taxon>Craniata</taxon>
        <taxon>Vertebrata</taxon>
        <taxon>Euteleostomi</taxon>
        <taxon>Amphibia</taxon>
        <taxon>Batrachia</taxon>
        <taxon>Anura</taxon>
        <taxon>Pipoidea</taxon>
        <taxon>Pipidae</taxon>
        <taxon>Pipinae</taxon>
        <taxon>Hymenochirus</taxon>
    </lineage>
</organism>
<keyword evidence="2" id="KW-0720">Serine protease</keyword>
<comment type="caution">
    <text evidence="4">The sequence shown here is derived from an EMBL/GenBank/DDBJ whole genome shotgun (WGS) entry which is preliminary data.</text>
</comment>
<keyword evidence="5" id="KW-1185">Reference proteome</keyword>
<dbReference type="InterPro" id="IPR018114">
    <property type="entry name" value="TRYPSIN_HIS"/>
</dbReference>
<dbReference type="InterPro" id="IPR001254">
    <property type="entry name" value="Trypsin_dom"/>
</dbReference>
<evidence type="ECO:0000256" key="2">
    <source>
        <dbReference type="RuleBase" id="RU363034"/>
    </source>
</evidence>
<dbReference type="PANTHER" id="PTHR24253:SF180">
    <property type="entry name" value="PROSTASIN"/>
    <property type="match status" value="1"/>
</dbReference>
<reference evidence="4" key="1">
    <citation type="thesis" date="2020" institute="ProQuest LLC" country="789 East Eisenhower Parkway, Ann Arbor, MI, USA">
        <title>Comparative Genomics and Chromosome Evolution.</title>
        <authorList>
            <person name="Mudd A.B."/>
        </authorList>
    </citation>
    <scope>NUCLEOTIDE SEQUENCE</scope>
    <source>
        <strain evidence="4">Female2</strain>
        <tissue evidence="4">Blood</tissue>
    </source>
</reference>
<evidence type="ECO:0000313" key="4">
    <source>
        <dbReference type="EMBL" id="KAG8433549.1"/>
    </source>
</evidence>
<dbReference type="InterPro" id="IPR043504">
    <property type="entry name" value="Peptidase_S1_PA_chymotrypsin"/>
</dbReference>
<keyword evidence="2" id="KW-0378">Hydrolase</keyword>
<keyword evidence="1" id="KW-1015">Disulfide bond</keyword>
<dbReference type="PANTHER" id="PTHR24253">
    <property type="entry name" value="TRANSMEMBRANE PROTEASE SERINE"/>
    <property type="match status" value="1"/>
</dbReference>
<sequence length="284" mass="30612">MGGKDAQEGQWPWQVSLRNNGLHFCGGTLISQKWVLSAAHCFISSVKASSITVFLGSYKLFQPDSNEVAVAVNRIIQNPSYAGKGGSGDISLLELAKEVSYTDFIQPICLPDSTVTFPTGQQCWVTGWGNIAYGSSQPSPRTLQGVAVPVIGSSQCKGYYQTPTSSGTSTLQINSDMICAGYINGGKDSCQGDSGGPLVCAVNNQWFLAGVVSFGDGCGEPYRPGVYTLVTYYKNWIQSNDPDVSVNVRDVIFTSPFVSLYNMASPMYVSTLQLTWILLLLNFL</sequence>
<protein>
    <recommendedName>
        <fullName evidence="3">Peptidase S1 domain-containing protein</fullName>
    </recommendedName>
</protein>
<dbReference type="GO" id="GO:0006508">
    <property type="term" value="P:proteolysis"/>
    <property type="evidence" value="ECO:0007669"/>
    <property type="project" value="UniProtKB-KW"/>
</dbReference>
<keyword evidence="2" id="KW-0645">Protease</keyword>
<dbReference type="InterPro" id="IPR001314">
    <property type="entry name" value="Peptidase_S1A"/>
</dbReference>
<feature type="domain" description="Peptidase S1" evidence="3">
    <location>
        <begin position="1"/>
        <end position="242"/>
    </location>
</feature>
<gene>
    <name evidence="4" type="ORF">GDO86_017738</name>
</gene>
<dbReference type="GO" id="GO:0004252">
    <property type="term" value="F:serine-type endopeptidase activity"/>
    <property type="evidence" value="ECO:0007669"/>
    <property type="project" value="InterPro"/>
</dbReference>
<dbReference type="PROSITE" id="PS50240">
    <property type="entry name" value="TRYPSIN_DOM"/>
    <property type="match status" value="1"/>
</dbReference>
<dbReference type="OrthoDB" id="93664at2759"/>
<proteinExistence type="predicted"/>
<dbReference type="Proteomes" id="UP000812440">
    <property type="component" value="Chromosome 9"/>
</dbReference>
<dbReference type="PROSITE" id="PS00134">
    <property type="entry name" value="TRYPSIN_HIS"/>
    <property type="match status" value="1"/>
</dbReference>
<dbReference type="FunFam" id="2.40.10.10:FF:000039">
    <property type="entry name" value="Brain-specific serine protease 4"/>
    <property type="match status" value="1"/>
</dbReference>